<name>A0ABY5CW39_9GAMM</name>
<proteinExistence type="predicted"/>
<evidence type="ECO:0000313" key="2">
    <source>
        <dbReference type="Proteomes" id="UP001056873"/>
    </source>
</evidence>
<keyword evidence="2" id="KW-1185">Reference proteome</keyword>
<evidence type="ECO:0008006" key="3">
    <source>
        <dbReference type="Google" id="ProtNLM"/>
    </source>
</evidence>
<dbReference type="Proteomes" id="UP001056873">
    <property type="component" value="Chromosome"/>
</dbReference>
<gene>
    <name evidence="1" type="ORF">KFQ06_04510</name>
</gene>
<organism evidence="1 2">
    <name type="scientific">Serratia entomophila</name>
    <dbReference type="NCBI Taxonomy" id="42906"/>
    <lineage>
        <taxon>Bacteria</taxon>
        <taxon>Pseudomonadati</taxon>
        <taxon>Pseudomonadota</taxon>
        <taxon>Gammaproteobacteria</taxon>
        <taxon>Enterobacterales</taxon>
        <taxon>Yersiniaceae</taxon>
        <taxon>Serratia</taxon>
    </lineage>
</organism>
<dbReference type="EMBL" id="CP074347">
    <property type="protein sequence ID" value="USV01790.1"/>
    <property type="molecule type" value="Genomic_DNA"/>
</dbReference>
<protein>
    <recommendedName>
        <fullName evidence="3">TonB C-terminal domain-containing protein</fullName>
    </recommendedName>
</protein>
<evidence type="ECO:0000313" key="1">
    <source>
        <dbReference type="EMBL" id="USV01790.1"/>
    </source>
</evidence>
<sequence>MLRGRTAAAPVVDRRNEWRDYALAVGASYQRFLAGDAAAVQRLRAFLGAQPDRKQRGLPPSITLRIWLDAEGRVERLVIVSALDQGPTEADLRQVLTAQPLEKRPPPGMPMPLLLRLWLRHEGKYGVD</sequence>
<accession>A0ABY5CW39</accession>
<reference evidence="1" key="1">
    <citation type="journal article" date="2022" name="BMC Genomics">
        <title>Genome sequence of the entomopathogenic Serratia entomophila isolate 626 and characterisation of the species specific itaconate degradation pathway.</title>
        <authorList>
            <person name="Vaughan A.L."/>
            <person name="Altermann E."/>
            <person name="Glare T.R."/>
            <person name="Hurst M.R.H."/>
        </authorList>
    </citation>
    <scope>NUCLEOTIDE SEQUENCE</scope>
    <source>
        <strain evidence="1">626</strain>
    </source>
</reference>
<dbReference type="RefSeq" id="WP_252961450.1">
    <property type="nucleotide sequence ID" value="NZ_CAMIPH010000013.1"/>
</dbReference>